<evidence type="ECO:0000313" key="3">
    <source>
        <dbReference type="Proteomes" id="UP000000768"/>
    </source>
</evidence>
<feature type="signal peptide" evidence="1">
    <location>
        <begin position="1"/>
        <end position="26"/>
    </location>
</feature>
<accession>A0A1Z5R326</accession>
<evidence type="ECO:0000313" key="2">
    <source>
        <dbReference type="EMBL" id="OQU78163.1"/>
    </source>
</evidence>
<keyword evidence="1" id="KW-0732">Signal</keyword>
<dbReference type="Proteomes" id="UP000000768">
    <property type="component" value="Chromosome 9"/>
</dbReference>
<protein>
    <recommendedName>
        <fullName evidence="4">Gnk2-homologous domain-containing protein</fullName>
    </recommendedName>
</protein>
<dbReference type="AlphaFoldDB" id="A0A1Z5R326"/>
<keyword evidence="3" id="KW-1185">Reference proteome</keyword>
<dbReference type="InParanoid" id="A0A1Z5R326"/>
<name>A0A1Z5R326_SORBI</name>
<feature type="chain" id="PRO_5013392063" description="Gnk2-homologous domain-containing protein" evidence="1">
    <location>
        <begin position="27"/>
        <end position="121"/>
    </location>
</feature>
<organism evidence="2 3">
    <name type="scientific">Sorghum bicolor</name>
    <name type="common">Sorghum</name>
    <name type="synonym">Sorghum vulgare</name>
    <dbReference type="NCBI Taxonomy" id="4558"/>
    <lineage>
        <taxon>Eukaryota</taxon>
        <taxon>Viridiplantae</taxon>
        <taxon>Streptophyta</taxon>
        <taxon>Embryophyta</taxon>
        <taxon>Tracheophyta</taxon>
        <taxon>Spermatophyta</taxon>
        <taxon>Magnoliopsida</taxon>
        <taxon>Liliopsida</taxon>
        <taxon>Poales</taxon>
        <taxon>Poaceae</taxon>
        <taxon>PACMAD clade</taxon>
        <taxon>Panicoideae</taxon>
        <taxon>Andropogonodae</taxon>
        <taxon>Andropogoneae</taxon>
        <taxon>Sorghinae</taxon>
        <taxon>Sorghum</taxon>
    </lineage>
</organism>
<reference evidence="3" key="2">
    <citation type="journal article" date="2018" name="Plant J.">
        <title>The Sorghum bicolor reference genome: improved assembly, gene annotations, a transcriptome atlas, and signatures of genome organization.</title>
        <authorList>
            <person name="McCormick R.F."/>
            <person name="Truong S.K."/>
            <person name="Sreedasyam A."/>
            <person name="Jenkins J."/>
            <person name="Shu S."/>
            <person name="Sims D."/>
            <person name="Kennedy M."/>
            <person name="Amirebrahimi M."/>
            <person name="Weers B.D."/>
            <person name="McKinley B."/>
            <person name="Mattison A."/>
            <person name="Morishige D.T."/>
            <person name="Grimwood J."/>
            <person name="Schmutz J."/>
            <person name="Mullet J.E."/>
        </authorList>
    </citation>
    <scope>NUCLEOTIDE SEQUENCE [LARGE SCALE GENOMIC DNA]</scope>
    <source>
        <strain evidence="3">cv. BTx623</strain>
    </source>
</reference>
<evidence type="ECO:0008006" key="4">
    <source>
        <dbReference type="Google" id="ProtNLM"/>
    </source>
</evidence>
<reference evidence="2 3" key="1">
    <citation type="journal article" date="2009" name="Nature">
        <title>The Sorghum bicolor genome and the diversification of grasses.</title>
        <authorList>
            <person name="Paterson A.H."/>
            <person name="Bowers J.E."/>
            <person name="Bruggmann R."/>
            <person name="Dubchak I."/>
            <person name="Grimwood J."/>
            <person name="Gundlach H."/>
            <person name="Haberer G."/>
            <person name="Hellsten U."/>
            <person name="Mitros T."/>
            <person name="Poliakov A."/>
            <person name="Schmutz J."/>
            <person name="Spannagl M."/>
            <person name="Tang H."/>
            <person name="Wang X."/>
            <person name="Wicker T."/>
            <person name="Bharti A.K."/>
            <person name="Chapman J."/>
            <person name="Feltus F.A."/>
            <person name="Gowik U."/>
            <person name="Grigoriev I.V."/>
            <person name="Lyons E."/>
            <person name="Maher C.A."/>
            <person name="Martis M."/>
            <person name="Narechania A."/>
            <person name="Otillar R.P."/>
            <person name="Penning B.W."/>
            <person name="Salamov A.A."/>
            <person name="Wang Y."/>
            <person name="Zhang L."/>
            <person name="Carpita N.C."/>
            <person name="Freeling M."/>
            <person name="Gingle A.R."/>
            <person name="Hash C.T."/>
            <person name="Keller B."/>
            <person name="Klein P."/>
            <person name="Kresovich S."/>
            <person name="McCann M.C."/>
            <person name="Ming R."/>
            <person name="Peterson D.G."/>
            <person name="Mehboob-ur-Rahman"/>
            <person name="Ware D."/>
            <person name="Westhoff P."/>
            <person name="Mayer K.F."/>
            <person name="Messing J."/>
            <person name="Rokhsar D.S."/>
        </authorList>
    </citation>
    <scope>NUCLEOTIDE SEQUENCE [LARGE SCALE GENOMIC DNA]</scope>
    <source>
        <strain evidence="3">cv. BTx623</strain>
    </source>
</reference>
<dbReference type="EMBL" id="CM000768">
    <property type="protein sequence ID" value="OQU78163.1"/>
    <property type="molecule type" value="Genomic_DNA"/>
</dbReference>
<sequence>MPPISFFPPRAPLLLHLSLLLPSVSGATTLSSSPPQASWPRCLDLATATSAKRLDLAAKGLLLPSPSVVASVRGSSDYDICEKGWIWQLKASCSPPQASCPRCLDPAIAASTKWLDLAAEG</sequence>
<proteinExistence type="predicted"/>
<evidence type="ECO:0000256" key="1">
    <source>
        <dbReference type="SAM" id="SignalP"/>
    </source>
</evidence>
<dbReference type="Gramene" id="OQU78163">
    <property type="protein sequence ID" value="OQU78163"/>
    <property type="gene ID" value="SORBI_3009G169050"/>
</dbReference>
<gene>
    <name evidence="2" type="ORF">SORBI_3009G169050</name>
</gene>